<feature type="domain" description="Phosphatidic acid phosphatase type 2/haloperoxidase" evidence="3">
    <location>
        <begin position="231"/>
        <end position="338"/>
    </location>
</feature>
<feature type="transmembrane region" description="Helical" evidence="2">
    <location>
        <begin position="353"/>
        <end position="378"/>
    </location>
</feature>
<feature type="transmembrane region" description="Helical" evidence="2">
    <location>
        <begin position="299"/>
        <end position="317"/>
    </location>
</feature>
<dbReference type="SMART" id="SM00014">
    <property type="entry name" value="acidPPc"/>
    <property type="match status" value="1"/>
</dbReference>
<evidence type="ECO:0000313" key="4">
    <source>
        <dbReference type="EMBL" id="EJD64690.1"/>
    </source>
</evidence>
<feature type="compositionally biased region" description="Low complexity" evidence="1">
    <location>
        <begin position="102"/>
        <end position="122"/>
    </location>
</feature>
<dbReference type="SUPFAM" id="SSF48317">
    <property type="entry name" value="Acid phosphatase/Vanadium-dependent haloperoxidase"/>
    <property type="match status" value="1"/>
</dbReference>
<feature type="transmembrane region" description="Helical" evidence="2">
    <location>
        <begin position="323"/>
        <end position="341"/>
    </location>
</feature>
<feature type="region of interest" description="Disordered" evidence="1">
    <location>
        <begin position="1"/>
        <end position="80"/>
    </location>
</feature>
<keyword evidence="2" id="KW-0812">Transmembrane</keyword>
<accession>J0D413</accession>
<dbReference type="HOGENOM" id="CLU_047107_0_0_11"/>
<dbReference type="Gene3D" id="1.20.144.10">
    <property type="entry name" value="Phosphatidic acid phosphatase type 2/haloperoxidase"/>
    <property type="match status" value="1"/>
</dbReference>
<feature type="transmembrane region" description="Helical" evidence="2">
    <location>
        <begin position="150"/>
        <end position="171"/>
    </location>
</feature>
<feature type="region of interest" description="Disordered" evidence="1">
    <location>
        <begin position="100"/>
        <end position="131"/>
    </location>
</feature>
<dbReference type="InterPro" id="IPR036938">
    <property type="entry name" value="PAP2/HPO_sf"/>
</dbReference>
<dbReference type="Pfam" id="PF01569">
    <property type="entry name" value="PAP2"/>
    <property type="match status" value="1"/>
</dbReference>
<dbReference type="RefSeq" id="WP_007148248.1">
    <property type="nucleotide sequence ID" value="NZ_AKCI01000001.1"/>
</dbReference>
<dbReference type="STRING" id="857290.HMPREF9156_01185"/>
<feature type="transmembrane region" description="Helical" evidence="2">
    <location>
        <begin position="274"/>
        <end position="292"/>
    </location>
</feature>
<evidence type="ECO:0000313" key="5">
    <source>
        <dbReference type="Proteomes" id="UP000006415"/>
    </source>
</evidence>
<reference evidence="4 5" key="1">
    <citation type="submission" date="2012-01" db="EMBL/GenBank/DDBJ databases">
        <title>The Genome Sequence of Scardovia wiggsiae F0424.</title>
        <authorList>
            <consortium name="The Broad Institute Genome Sequencing Platform"/>
            <person name="Earl A."/>
            <person name="Ward D."/>
            <person name="Feldgarden M."/>
            <person name="Gevers D."/>
            <person name="Izard J."/>
            <person name="Ganesan A."/>
            <person name="Baranova O.V."/>
            <person name="Blanton J.M."/>
            <person name="Tanner A.C."/>
            <person name="Mathney J."/>
            <person name="Dewhirst F.E."/>
            <person name="Young S.K."/>
            <person name="Zeng Q."/>
            <person name="Gargeya S."/>
            <person name="Fitzgerald M."/>
            <person name="Haas B."/>
            <person name="Abouelleil A."/>
            <person name="Alvarado L."/>
            <person name="Arachchi H.M."/>
            <person name="Berlin A."/>
            <person name="Chapman S.B."/>
            <person name="Gearin G."/>
            <person name="Goldberg J."/>
            <person name="Griggs A."/>
            <person name="Gujja S."/>
            <person name="Hansen M."/>
            <person name="Heiman D."/>
            <person name="Howarth C."/>
            <person name="Larimer J."/>
            <person name="Lui A."/>
            <person name="MacDonald P.J.P."/>
            <person name="McCowen C."/>
            <person name="Montmayeur A."/>
            <person name="Murphy C."/>
            <person name="Neiman D."/>
            <person name="Pearson M."/>
            <person name="Priest M."/>
            <person name="Roberts A."/>
            <person name="Saif S."/>
            <person name="Shea T."/>
            <person name="Sisk P."/>
            <person name="Stolte C."/>
            <person name="Sykes S."/>
            <person name="Wortman J."/>
            <person name="Nusbaum C."/>
            <person name="Birren B."/>
        </authorList>
    </citation>
    <scope>NUCLEOTIDE SEQUENCE [LARGE SCALE GENOMIC DNA]</scope>
    <source>
        <strain evidence="4 5">F0424</strain>
    </source>
</reference>
<keyword evidence="2" id="KW-0472">Membrane</keyword>
<dbReference type="eggNOG" id="COG0671">
    <property type="taxonomic scope" value="Bacteria"/>
</dbReference>
<keyword evidence="5" id="KW-1185">Reference proteome</keyword>
<keyword evidence="2" id="KW-1133">Transmembrane helix</keyword>
<organism evidence="4 5">
    <name type="scientific">Scardovia wiggsiae F0424</name>
    <dbReference type="NCBI Taxonomy" id="857290"/>
    <lineage>
        <taxon>Bacteria</taxon>
        <taxon>Bacillati</taxon>
        <taxon>Actinomycetota</taxon>
        <taxon>Actinomycetes</taxon>
        <taxon>Bifidobacteriales</taxon>
        <taxon>Bifidobacteriaceae</taxon>
        <taxon>Scardovia</taxon>
    </lineage>
</organism>
<dbReference type="EMBL" id="AGZS01000006">
    <property type="protein sequence ID" value="EJD64690.1"/>
    <property type="molecule type" value="Genomic_DNA"/>
</dbReference>
<evidence type="ECO:0000256" key="1">
    <source>
        <dbReference type="SAM" id="MobiDB-lite"/>
    </source>
</evidence>
<comment type="caution">
    <text evidence="4">The sequence shown here is derived from an EMBL/GenBank/DDBJ whole genome shotgun (WGS) entry which is preliminary data.</text>
</comment>
<name>J0D413_9BIFI</name>
<gene>
    <name evidence="4" type="ORF">HMPREF9156_01185</name>
</gene>
<evidence type="ECO:0000256" key="2">
    <source>
        <dbReference type="SAM" id="Phobius"/>
    </source>
</evidence>
<dbReference type="Proteomes" id="UP000006415">
    <property type="component" value="Unassembled WGS sequence"/>
</dbReference>
<dbReference type="OrthoDB" id="3240395at2"/>
<feature type="transmembrane region" description="Helical" evidence="2">
    <location>
        <begin position="233"/>
        <end position="254"/>
    </location>
</feature>
<dbReference type="InterPro" id="IPR000326">
    <property type="entry name" value="PAP2/HPO"/>
</dbReference>
<sequence length="447" mass="47115">MVNNDPMIDRPENGSGQPRTPDSGHDAAGQSGARQPGAGQISTAQFDAGQTRPMPQAGGTDAMPVSGQAQAPEESPVQPTQMMPAVRDVQTAQFPAVPPAAVPSAEIPPAAVPPSAADPSQPGGQKGFDSIIGPTQRAEERLLTHPRASAIVWSAILGLLFLALAAGTWLAGVCTYRGQKFDDWVWHRFPETYIHASLLNRIFANSHLVVYVCAGIIALAVLIALIRKRWFLLVQIAVSGGLVYALSRGLKIILPRPVIDASISNPANSAPSGHTALAAAAAVIFVISVPRVLRALSSLLATVFVLLVGFSVIADKWHRPTDVIMAVFLVTGLALLTLAFTRGTGMDMPGRRTASASIQICATVMVTAGAMMLAYAAYMVWQLWDYILFQPVGFTVQINITAIFAICGCALISFGVLSALRQATASPLSRAGMVGAPPAPPSSPWYR</sequence>
<feature type="transmembrane region" description="Helical" evidence="2">
    <location>
        <begin position="398"/>
        <end position="420"/>
    </location>
</feature>
<feature type="transmembrane region" description="Helical" evidence="2">
    <location>
        <begin position="208"/>
        <end position="226"/>
    </location>
</feature>
<proteinExistence type="predicted"/>
<evidence type="ECO:0000259" key="3">
    <source>
        <dbReference type="SMART" id="SM00014"/>
    </source>
</evidence>
<protein>
    <recommendedName>
        <fullName evidence="3">Phosphatidic acid phosphatase type 2/haloperoxidase domain-containing protein</fullName>
    </recommendedName>
</protein>
<dbReference type="AlphaFoldDB" id="J0D413"/>